<name>A0ABP3JI23_9ACTN</name>
<evidence type="ECO:0000313" key="2">
    <source>
        <dbReference type="Proteomes" id="UP001500909"/>
    </source>
</evidence>
<dbReference type="RefSeq" id="WP_346094352.1">
    <property type="nucleotide sequence ID" value="NZ_BAAABY010000011.1"/>
</dbReference>
<reference evidence="2" key="1">
    <citation type="journal article" date="2019" name="Int. J. Syst. Evol. Microbiol.">
        <title>The Global Catalogue of Microorganisms (GCM) 10K type strain sequencing project: providing services to taxonomists for standard genome sequencing and annotation.</title>
        <authorList>
            <consortium name="The Broad Institute Genomics Platform"/>
            <consortium name="The Broad Institute Genome Sequencing Center for Infectious Disease"/>
            <person name="Wu L."/>
            <person name="Ma J."/>
        </authorList>
    </citation>
    <scope>NUCLEOTIDE SEQUENCE [LARGE SCALE GENOMIC DNA]</scope>
    <source>
        <strain evidence="2">JCM 4805</strain>
    </source>
</reference>
<proteinExistence type="predicted"/>
<dbReference type="EMBL" id="BAAABY010000011">
    <property type="protein sequence ID" value="GAA0454225.1"/>
    <property type="molecule type" value="Genomic_DNA"/>
</dbReference>
<comment type="caution">
    <text evidence="1">The sequence shown here is derived from an EMBL/GenBank/DDBJ whole genome shotgun (WGS) entry which is preliminary data.</text>
</comment>
<evidence type="ECO:0008006" key="3">
    <source>
        <dbReference type="Google" id="ProtNLM"/>
    </source>
</evidence>
<keyword evidence="2" id="KW-1185">Reference proteome</keyword>
<organism evidence="1 2">
    <name type="scientific">Streptomyces olivaceiscleroticus</name>
    <dbReference type="NCBI Taxonomy" id="68245"/>
    <lineage>
        <taxon>Bacteria</taxon>
        <taxon>Bacillati</taxon>
        <taxon>Actinomycetota</taxon>
        <taxon>Actinomycetes</taxon>
        <taxon>Kitasatosporales</taxon>
        <taxon>Streptomycetaceae</taxon>
        <taxon>Streptomyces</taxon>
    </lineage>
</organism>
<protein>
    <recommendedName>
        <fullName evidence="3">DNA-binding protein</fullName>
    </recommendedName>
</protein>
<gene>
    <name evidence="1" type="ORF">GCM10010361_17860</name>
</gene>
<sequence>MAGKWDGLRLAGLTEAAQVMGITKQAAARALKRAGAPRPLADLAQGPVWDLDEIETWNASRRRTPGRPRAASTDTAGC</sequence>
<dbReference type="Proteomes" id="UP001500909">
    <property type="component" value="Unassembled WGS sequence"/>
</dbReference>
<accession>A0ABP3JI23</accession>
<evidence type="ECO:0000313" key="1">
    <source>
        <dbReference type="EMBL" id="GAA0454225.1"/>
    </source>
</evidence>